<dbReference type="PANTHER" id="PTHR46528">
    <property type="entry name" value="PROTEIN SON"/>
    <property type="match status" value="1"/>
</dbReference>
<feature type="compositionally biased region" description="Basic residues" evidence="1">
    <location>
        <begin position="1406"/>
        <end position="1452"/>
    </location>
</feature>
<reference evidence="2" key="2">
    <citation type="submission" date="2025-08" db="UniProtKB">
        <authorList>
            <consortium name="Ensembl"/>
        </authorList>
    </citation>
    <scope>IDENTIFICATION</scope>
</reference>
<sequence>MPEKSSSTLAVQHGGLGDATLAVQMQPEELCLKASEGLDRQALGLVSHLRTDSQPSTENLGSEKGTLCATDPRFNLEGSQQNASMTQAQICTREEQIKQSYGNVYPVAVNVNEKGDFFVTGSNASSSIPSGVANKYELQKAVLPSEMTEALKGTESALRPQGPGEVKALESEAMEVLEYSEASLKSMAQGGVKELETTSGSVSLTSDVTTIPKSADLDTVKAAHMSVDMEEVKVTGATALGGVSRTLEPALNPPVLSDNLRVAQCSSMESSSVLAAAVEPVGMMADMKSKTDPDAALQHSLKTQMEMKSAKILLAAGEGTPDSATAFLQAKVFTETRGLTDAHVVAETKGLQATSEPVAAVQTLIPRTVPEIQMVEGFQGPRATMEVVTGTRTKDTETGQATLQLENTYASKTSESESNMRGLEATPLSLQKEEMKGPAGVLRPMTVVESKTLGATSPSLQIGVTKASEDLGDPESAGRAKMKTLEAVLQPGALVGAMGLGGSVYSEAKTGSTVLEANSGRLAVEGRSERTSESVIAHVRKEPVTEMMHVAVGEMKNLEVATSSAITQVRGLDSLTQVEAVAEVKGAEASSKTSGLIQMKNLEMAVGSETRTLMQDRGTNLIPEVEDMNKAKMSKEVVLEPVQRVAMSTSETNLKPVHMQELGATVEYGTGHKPSEIETAVEYKAIKAAEYSKTTPGPLQEQRGDSEAVLEPLPRAEISMASEAVTELRNLKETSESMISTDGRTQGPTVEYVIATRRTGTKKLEASLMTDVEEASETEKGMTAKYLEPAAEAGEVRLLERMKESATAEVEGSETVRGSEVHMDVQDLETSQKAAVINILEDASETLTVTKQHSEAIPEFVHTEKQEHLQAVFEARPTAEEAPETLSATEMKSSEAVPITGDAKDLETTLECGVAAEAQRSEVGQCQQMEDVRVPHQAQEYDRLVEKKDAEQNLASEPFVAVSGQEITPESVSASETAFSSSHSAGTPESMDTRQLEAAPACVAETKDLQATPVPETVVELKDAEAAPRSEADAKDLEAAPVPETVPEEVPVPGAEAGQSEVILPAETDKEVAAEEASEARDSETSDVQPDVAARMRETLMRLQKVEKSSHRSSEKSKHDAKKQKRSRSKSQSRSRKRKKKSRSRSTSRRLTSKRARSRSRNYSDSRKKHSKSRSRSVEKRERRLSSRRSRRRRSRSSDRYRSKSRSLEKTRRSGHRRSRSSDNYRSKSRSMEKRGSRLSSRRSRRRRSRSSDRYRSKSRSVEKRGSRLSSRRSRRRRSRSSDHYRSKSRSVEKTRRSGRRRSRSSDRYRSKSRSLEKTRRSGRRRSRSSDRYRSKSRSLEKTRRSGRRRSRSSDRYRSKSPSVEKRGSRLSSWRSRRRRSRSSDRSKSRSRSSGRRSDSRDRRISLRLRSRSRTPIRQRRSRSRGRRRSSSRSPIRLRRSRSSGRRRGYSRSPDRRRSRSSERFSSRSPKRLTDLDKAQLLEIAKANAAAMCAKSGVPLPPSLMPMLSQKKDDKASQKSSRDTLKELTEKCKKIAQSTDDVIVNKPHVSDEEEEERPFYNHPFKLNEPKPIFFNLSVSTSVICNDVV</sequence>
<accession>A0A493SZN5</accession>
<dbReference type="Ensembl" id="ENSAPLT00000040393.1">
    <property type="protein sequence ID" value="ENSAPLP00000018950.1"/>
    <property type="gene ID" value="ENSAPLG00000024411.1"/>
</dbReference>
<feature type="compositionally biased region" description="Basic and acidic residues" evidence="1">
    <location>
        <begin position="1328"/>
        <end position="1344"/>
    </location>
</feature>
<dbReference type="GO" id="GO:0003723">
    <property type="term" value="F:RNA binding"/>
    <property type="evidence" value="ECO:0007669"/>
    <property type="project" value="InterPro"/>
</dbReference>
<evidence type="ECO:0000256" key="1">
    <source>
        <dbReference type="SAM" id="MobiDB-lite"/>
    </source>
</evidence>
<feature type="compositionally biased region" description="Basic and acidic residues" evidence="1">
    <location>
        <begin position="1280"/>
        <end position="1296"/>
    </location>
</feature>
<feature type="compositionally biased region" description="Basic and acidic residues" evidence="1">
    <location>
        <begin position="1453"/>
        <end position="1474"/>
    </location>
</feature>
<feature type="compositionally biased region" description="Basic residues" evidence="1">
    <location>
        <begin position="1270"/>
        <end position="1279"/>
    </location>
</feature>
<dbReference type="GO" id="GO:0051726">
    <property type="term" value="P:regulation of cell cycle"/>
    <property type="evidence" value="ECO:0007669"/>
    <property type="project" value="InterPro"/>
</dbReference>
<feature type="compositionally biased region" description="Basic and acidic residues" evidence="1">
    <location>
        <begin position="1176"/>
        <end position="1185"/>
    </location>
</feature>
<feature type="region of interest" description="Disordered" evidence="1">
    <location>
        <begin position="1500"/>
        <end position="1525"/>
    </location>
</feature>
<feature type="compositionally biased region" description="Basic and acidic residues" evidence="1">
    <location>
        <begin position="1304"/>
        <end position="1320"/>
    </location>
</feature>
<feature type="compositionally biased region" description="Basic and acidic residues" evidence="1">
    <location>
        <begin position="1067"/>
        <end position="1084"/>
    </location>
</feature>
<feature type="compositionally biased region" description="Basic and acidic residues" evidence="1">
    <location>
        <begin position="1094"/>
        <end position="1118"/>
    </location>
</feature>
<protein>
    <recommendedName>
        <fullName evidence="4">SON DNA binding protein</fullName>
    </recommendedName>
</protein>
<reference evidence="2" key="3">
    <citation type="submission" date="2025-09" db="UniProtKB">
        <authorList>
            <consortium name="Ensembl"/>
        </authorList>
    </citation>
    <scope>IDENTIFICATION</scope>
</reference>
<feature type="compositionally biased region" description="Basic and acidic residues" evidence="1">
    <location>
        <begin position="1220"/>
        <end position="1236"/>
    </location>
</feature>
<feature type="compositionally biased region" description="Basic residues" evidence="1">
    <location>
        <begin position="1186"/>
        <end position="1195"/>
    </location>
</feature>
<dbReference type="InterPro" id="IPR032922">
    <property type="entry name" value="SON"/>
</dbReference>
<reference evidence="2 3" key="1">
    <citation type="submission" date="2017-10" db="EMBL/GenBank/DDBJ databases">
        <title>A new Pekin duck reference genome.</title>
        <authorList>
            <person name="Hou Z.-C."/>
            <person name="Zhou Z.-K."/>
            <person name="Zhu F."/>
            <person name="Hou S.-S."/>
        </authorList>
    </citation>
    <scope>NUCLEOTIDE SEQUENCE [LARGE SCALE GENOMIC DNA]</scope>
</reference>
<feature type="compositionally biased region" description="Basic and acidic residues" evidence="1">
    <location>
        <begin position="1510"/>
        <end position="1525"/>
    </location>
</feature>
<evidence type="ECO:0008006" key="4">
    <source>
        <dbReference type="Google" id="ProtNLM"/>
    </source>
</evidence>
<dbReference type="STRING" id="8840.ENSAPLP00000018950"/>
<dbReference type="GeneTree" id="ENSGT00730000111141"/>
<feature type="region of interest" description="Disordered" evidence="1">
    <location>
        <begin position="1024"/>
        <end position="1474"/>
    </location>
</feature>
<feature type="compositionally biased region" description="Basic and acidic residues" evidence="1">
    <location>
        <begin position="1024"/>
        <end position="1038"/>
    </location>
</feature>
<dbReference type="GO" id="GO:0048024">
    <property type="term" value="P:regulation of mRNA splicing, via spliceosome"/>
    <property type="evidence" value="ECO:0007669"/>
    <property type="project" value="TreeGrafter"/>
</dbReference>
<feature type="compositionally biased region" description="Basic and acidic residues" evidence="1">
    <location>
        <begin position="1352"/>
        <end position="1368"/>
    </location>
</feature>
<feature type="compositionally biased region" description="Low complexity" evidence="1">
    <location>
        <begin position="971"/>
        <end position="985"/>
    </location>
</feature>
<feature type="compositionally biased region" description="Basic residues" evidence="1">
    <location>
        <begin position="1240"/>
        <end position="1249"/>
    </location>
</feature>
<dbReference type="OMA" id="CRESEDT"/>
<evidence type="ECO:0000313" key="3">
    <source>
        <dbReference type="Proteomes" id="UP000016666"/>
    </source>
</evidence>
<feature type="compositionally biased region" description="Basic and acidic residues" evidence="1">
    <location>
        <begin position="1196"/>
        <end position="1212"/>
    </location>
</feature>
<feature type="compositionally biased region" description="Basic and acidic residues" evidence="1">
    <location>
        <begin position="1396"/>
        <end position="1405"/>
    </location>
</feature>
<feature type="compositionally biased region" description="Basic and acidic residues" evidence="1">
    <location>
        <begin position="1250"/>
        <end position="1266"/>
    </location>
</feature>
<feature type="compositionally biased region" description="Basic residues" evidence="1">
    <location>
        <begin position="1119"/>
        <end position="1160"/>
    </location>
</feature>
<dbReference type="PANTHER" id="PTHR46528:SF1">
    <property type="entry name" value="PROTEIN SON"/>
    <property type="match status" value="1"/>
</dbReference>
<feature type="compositionally biased region" description="Low complexity" evidence="1">
    <location>
        <begin position="1039"/>
        <end position="1057"/>
    </location>
</feature>
<proteinExistence type="predicted"/>
<evidence type="ECO:0000313" key="2">
    <source>
        <dbReference type="Ensembl" id="ENSAPLP00000018950.1"/>
    </source>
</evidence>
<feature type="region of interest" description="Disordered" evidence="1">
    <location>
        <begin position="961"/>
        <end position="990"/>
    </location>
</feature>
<name>A0A493SZN5_ANAPP</name>
<keyword evidence="3" id="KW-1185">Reference proteome</keyword>
<organism evidence="2 3">
    <name type="scientific">Anas platyrhynchos platyrhynchos</name>
    <name type="common">Northern mallard</name>
    <dbReference type="NCBI Taxonomy" id="8840"/>
    <lineage>
        <taxon>Eukaryota</taxon>
        <taxon>Metazoa</taxon>
        <taxon>Chordata</taxon>
        <taxon>Craniata</taxon>
        <taxon>Vertebrata</taxon>
        <taxon>Euteleostomi</taxon>
        <taxon>Archelosauria</taxon>
        <taxon>Archosauria</taxon>
        <taxon>Dinosauria</taxon>
        <taxon>Saurischia</taxon>
        <taxon>Theropoda</taxon>
        <taxon>Coelurosauria</taxon>
        <taxon>Aves</taxon>
        <taxon>Neognathae</taxon>
        <taxon>Galloanserae</taxon>
        <taxon>Anseriformes</taxon>
        <taxon>Anatidae</taxon>
        <taxon>Anatinae</taxon>
        <taxon>Anas</taxon>
    </lineage>
</organism>
<dbReference type="Proteomes" id="UP000016666">
    <property type="component" value="Chromosome 1"/>
</dbReference>